<dbReference type="Gene3D" id="3.40.50.720">
    <property type="entry name" value="NAD(P)-binding Rossmann-like Domain"/>
    <property type="match status" value="1"/>
</dbReference>
<comment type="cofactor">
    <cofactor evidence="2">
        <name>NAD(+)</name>
        <dbReference type="ChEBI" id="CHEBI:57540"/>
    </cofactor>
</comment>
<dbReference type="STRING" id="471853.Bcav_1198"/>
<evidence type="ECO:0000256" key="9">
    <source>
        <dbReference type="ARBA" id="ARBA00023277"/>
    </source>
</evidence>
<dbReference type="KEGG" id="bcv:Bcav_1198"/>
<dbReference type="RefSeq" id="WP_015881698.1">
    <property type="nucleotide sequence ID" value="NC_012669.1"/>
</dbReference>
<dbReference type="PANTHER" id="PTHR43725">
    <property type="entry name" value="UDP-GLUCOSE 4-EPIMERASE"/>
    <property type="match status" value="1"/>
</dbReference>
<dbReference type="AlphaFoldDB" id="C5C154"/>
<comment type="similarity">
    <text evidence="4">Belongs to the NAD(P)-dependent epimerase/dehydratase family.</text>
</comment>
<comment type="pathway">
    <text evidence="3">Carbohydrate metabolism; galactose metabolism.</text>
</comment>
<keyword evidence="8" id="KW-0413">Isomerase</keyword>
<evidence type="ECO:0000256" key="10">
    <source>
        <dbReference type="ARBA" id="ARBA00031367"/>
    </source>
</evidence>
<proteinExistence type="inferred from homology"/>
<dbReference type="Proteomes" id="UP000007962">
    <property type="component" value="Chromosome"/>
</dbReference>
<keyword evidence="9" id="KW-0119">Carbohydrate metabolism</keyword>
<evidence type="ECO:0000256" key="1">
    <source>
        <dbReference type="ARBA" id="ARBA00000083"/>
    </source>
</evidence>
<dbReference type="EC" id="5.1.3.2" evidence="5"/>
<organism evidence="13 14">
    <name type="scientific">Beutenbergia cavernae (strain ATCC BAA-8 / DSM 12333 / CCUG 43141 / JCM 11478 / NBRC 16432 / NCIMB 13614 / HKI 0122)</name>
    <dbReference type="NCBI Taxonomy" id="471853"/>
    <lineage>
        <taxon>Bacteria</taxon>
        <taxon>Bacillati</taxon>
        <taxon>Actinomycetota</taxon>
        <taxon>Actinomycetes</taxon>
        <taxon>Micrococcales</taxon>
        <taxon>Beutenbergiaceae</taxon>
        <taxon>Beutenbergia</taxon>
    </lineage>
</organism>
<dbReference type="Pfam" id="PF01370">
    <property type="entry name" value="Epimerase"/>
    <property type="match status" value="1"/>
</dbReference>
<dbReference type="eggNOG" id="COG1087">
    <property type="taxonomic scope" value="Bacteria"/>
</dbReference>
<dbReference type="Gene3D" id="3.90.25.10">
    <property type="entry name" value="UDP-galactose 4-epimerase, domain 1"/>
    <property type="match status" value="1"/>
</dbReference>
<dbReference type="GO" id="GO:0006012">
    <property type="term" value="P:galactose metabolic process"/>
    <property type="evidence" value="ECO:0007669"/>
    <property type="project" value="UniProtKB-UniPathway"/>
</dbReference>
<dbReference type="SUPFAM" id="SSF51735">
    <property type="entry name" value="NAD(P)-binding Rossmann-fold domains"/>
    <property type="match status" value="1"/>
</dbReference>
<dbReference type="InterPro" id="IPR036291">
    <property type="entry name" value="NAD(P)-bd_dom_sf"/>
</dbReference>
<evidence type="ECO:0000256" key="7">
    <source>
        <dbReference type="ARBA" id="ARBA00023027"/>
    </source>
</evidence>
<evidence type="ECO:0000256" key="8">
    <source>
        <dbReference type="ARBA" id="ARBA00023235"/>
    </source>
</evidence>
<evidence type="ECO:0000256" key="6">
    <source>
        <dbReference type="ARBA" id="ARBA00018569"/>
    </source>
</evidence>
<gene>
    <name evidence="13" type="ordered locus">Bcav_1198</name>
</gene>
<dbReference type="InterPro" id="IPR005886">
    <property type="entry name" value="UDP_G4E"/>
</dbReference>
<comment type="catalytic activity">
    <reaction evidence="1">
        <text>UDP-alpha-D-glucose = UDP-alpha-D-galactose</text>
        <dbReference type="Rhea" id="RHEA:22168"/>
        <dbReference type="ChEBI" id="CHEBI:58885"/>
        <dbReference type="ChEBI" id="CHEBI:66914"/>
        <dbReference type="EC" id="5.1.3.2"/>
    </reaction>
</comment>
<evidence type="ECO:0000256" key="11">
    <source>
        <dbReference type="ARBA" id="ARBA00033067"/>
    </source>
</evidence>
<dbReference type="InterPro" id="IPR001509">
    <property type="entry name" value="Epimerase_deHydtase"/>
</dbReference>
<evidence type="ECO:0000256" key="4">
    <source>
        <dbReference type="ARBA" id="ARBA00007637"/>
    </source>
</evidence>
<protein>
    <recommendedName>
        <fullName evidence="6">UDP-glucose 4-epimerase</fullName>
        <ecNumber evidence="5">5.1.3.2</ecNumber>
    </recommendedName>
    <alternativeName>
        <fullName evidence="11">Galactowaldenase</fullName>
    </alternativeName>
    <alternativeName>
        <fullName evidence="10">UDP-galactose 4-epimerase</fullName>
    </alternativeName>
</protein>
<keyword evidence="7" id="KW-0520">NAD</keyword>
<dbReference type="HOGENOM" id="CLU_007383_1_10_11"/>
<accession>C5C154</accession>
<dbReference type="PANTHER" id="PTHR43725:SF53">
    <property type="entry name" value="UDP-ARABINOSE 4-EPIMERASE 1"/>
    <property type="match status" value="1"/>
</dbReference>
<sequence length="318" mass="32649">MRVVVVGGAGYIGAHVTRLLLDRGDDVVVVDNLSTGDAARVEGAELHLLTVTSGDDAALAEVLGGSDAVVHFAARKSVEESVHDPVAYYRDNVVGVTTVLAAMRDAGVGGLVFSSSAAVYGEASGVVSESADLRPINPYGRSKVVGEWAVSDAAAAYRIRALSLRYFNVAGAADPSLRDHGARNLVPIAVEHARQGRPVSVFGDGYDTPDGSCVRDYVHVSDVADAHLAALDHVVAAPAGYDDVLNVGTGVGSSVLEVLTTLGEVSGQAVDYEIGPPRDGDPAAVIGAVGKIEAVLGWRASRDLRAIVGSAWTAGVTA</sequence>
<dbReference type="NCBIfam" id="TIGR01179">
    <property type="entry name" value="galE"/>
    <property type="match status" value="1"/>
</dbReference>
<name>C5C154_BEUC1</name>
<evidence type="ECO:0000256" key="3">
    <source>
        <dbReference type="ARBA" id="ARBA00004947"/>
    </source>
</evidence>
<reference evidence="13 14" key="1">
    <citation type="journal article" date="2009" name="Stand. Genomic Sci.">
        <title>Complete genome sequence of Beutenbergia cavernae type strain (HKI 0122).</title>
        <authorList>
            <person name="Land M."/>
            <person name="Pukall R."/>
            <person name="Abt B."/>
            <person name="Goker M."/>
            <person name="Rohde M."/>
            <person name="Glavina Del Rio T."/>
            <person name="Tice H."/>
            <person name="Copeland A."/>
            <person name="Cheng J.F."/>
            <person name="Lucas S."/>
            <person name="Chen F."/>
            <person name="Nolan M."/>
            <person name="Bruce D."/>
            <person name="Goodwin L."/>
            <person name="Pitluck S."/>
            <person name="Ivanova N."/>
            <person name="Mavromatis K."/>
            <person name="Ovchinnikova G."/>
            <person name="Pati A."/>
            <person name="Chen A."/>
            <person name="Palaniappan K."/>
            <person name="Hauser L."/>
            <person name="Chang Y.J."/>
            <person name="Jefferies C.C."/>
            <person name="Saunders E."/>
            <person name="Brettin T."/>
            <person name="Detter J.C."/>
            <person name="Han C."/>
            <person name="Chain P."/>
            <person name="Bristow J."/>
            <person name="Eisen J.A."/>
            <person name="Markowitz V."/>
            <person name="Hugenholtz P."/>
            <person name="Kyrpides N.C."/>
            <person name="Klenk H.P."/>
            <person name="Lapidus A."/>
        </authorList>
    </citation>
    <scope>NUCLEOTIDE SEQUENCE [LARGE SCALE GENOMIC DNA]</scope>
    <source>
        <strain evidence="14">ATCC BAA-8 / DSM 12333 / NBRC 16432</strain>
    </source>
</reference>
<evidence type="ECO:0000313" key="13">
    <source>
        <dbReference type="EMBL" id="ACQ79458.1"/>
    </source>
</evidence>
<dbReference type="GO" id="GO:0003978">
    <property type="term" value="F:UDP-glucose 4-epimerase activity"/>
    <property type="evidence" value="ECO:0007669"/>
    <property type="project" value="UniProtKB-EC"/>
</dbReference>
<feature type="domain" description="NAD-dependent epimerase/dehydratase" evidence="12">
    <location>
        <begin position="3"/>
        <end position="248"/>
    </location>
</feature>
<evidence type="ECO:0000259" key="12">
    <source>
        <dbReference type="Pfam" id="PF01370"/>
    </source>
</evidence>
<dbReference type="OrthoDB" id="9801785at2"/>
<evidence type="ECO:0000256" key="2">
    <source>
        <dbReference type="ARBA" id="ARBA00001911"/>
    </source>
</evidence>
<evidence type="ECO:0000313" key="14">
    <source>
        <dbReference type="Proteomes" id="UP000007962"/>
    </source>
</evidence>
<dbReference type="EMBL" id="CP001618">
    <property type="protein sequence ID" value="ACQ79458.1"/>
    <property type="molecule type" value="Genomic_DNA"/>
</dbReference>
<keyword evidence="14" id="KW-1185">Reference proteome</keyword>
<dbReference type="UniPathway" id="UPA00214"/>
<evidence type="ECO:0000256" key="5">
    <source>
        <dbReference type="ARBA" id="ARBA00013189"/>
    </source>
</evidence>